<dbReference type="NCBIfam" id="TIGR00254">
    <property type="entry name" value="GGDEF"/>
    <property type="match status" value="1"/>
</dbReference>
<evidence type="ECO:0000313" key="11">
    <source>
        <dbReference type="EMBL" id="AGA92071.1"/>
    </source>
</evidence>
<dbReference type="Gene3D" id="3.30.70.270">
    <property type="match status" value="1"/>
</dbReference>
<dbReference type="CDD" id="cd01949">
    <property type="entry name" value="GGDEF"/>
    <property type="match status" value="1"/>
</dbReference>
<evidence type="ECO:0000256" key="7">
    <source>
        <dbReference type="SAM" id="Phobius"/>
    </source>
</evidence>
<keyword evidence="7" id="KW-0472">Membrane</keyword>
<dbReference type="HOGENOM" id="CLU_448291_0_0_6"/>
<evidence type="ECO:0000256" key="3">
    <source>
        <dbReference type="ARBA" id="ARBA00022723"/>
    </source>
</evidence>
<dbReference type="eggNOG" id="COG2972">
    <property type="taxonomic scope" value="Bacteria"/>
</dbReference>
<feature type="domain" description="GGDEF" evidence="9">
    <location>
        <begin position="482"/>
        <end position="615"/>
    </location>
</feature>
<organism evidence="11 12">
    <name type="scientific">Thioflavicoccus mobilis 8321</name>
    <dbReference type="NCBI Taxonomy" id="765912"/>
    <lineage>
        <taxon>Bacteria</taxon>
        <taxon>Pseudomonadati</taxon>
        <taxon>Pseudomonadota</taxon>
        <taxon>Gammaproteobacteria</taxon>
        <taxon>Chromatiales</taxon>
        <taxon>Chromatiaceae</taxon>
        <taxon>Thioflavicoccus</taxon>
    </lineage>
</organism>
<proteinExistence type="predicted"/>
<keyword evidence="12" id="KW-1185">Reference proteome</keyword>
<dbReference type="GO" id="GO:0007165">
    <property type="term" value="P:signal transduction"/>
    <property type="evidence" value="ECO:0007669"/>
    <property type="project" value="InterPro"/>
</dbReference>
<dbReference type="GO" id="GO:1902201">
    <property type="term" value="P:negative regulation of bacterial-type flagellum-dependent cell motility"/>
    <property type="evidence" value="ECO:0007669"/>
    <property type="project" value="TreeGrafter"/>
</dbReference>
<dbReference type="PATRIC" id="fig|765912.4.peg.3333"/>
<comment type="catalytic activity">
    <reaction evidence="5">
        <text>2 GTP = 3',3'-c-di-GMP + 2 diphosphate</text>
        <dbReference type="Rhea" id="RHEA:24898"/>
        <dbReference type="ChEBI" id="CHEBI:33019"/>
        <dbReference type="ChEBI" id="CHEBI:37565"/>
        <dbReference type="ChEBI" id="CHEBI:58805"/>
        <dbReference type="EC" id="2.7.7.65"/>
    </reaction>
</comment>
<dbReference type="SUPFAM" id="SSF55073">
    <property type="entry name" value="Nucleotide cyclase"/>
    <property type="match status" value="1"/>
</dbReference>
<dbReference type="InterPro" id="IPR009056">
    <property type="entry name" value="Cyt_c-like_dom"/>
</dbReference>
<evidence type="ECO:0000313" key="12">
    <source>
        <dbReference type="Proteomes" id="UP000010816"/>
    </source>
</evidence>
<dbReference type="eggNOG" id="COG3706">
    <property type="taxonomic scope" value="Bacteria"/>
</dbReference>
<dbReference type="GO" id="GO:0046872">
    <property type="term" value="F:metal ion binding"/>
    <property type="evidence" value="ECO:0007669"/>
    <property type="project" value="UniProtKB-KW"/>
</dbReference>
<name>L0H1H9_9GAMM</name>
<dbReference type="PROSITE" id="PS50885">
    <property type="entry name" value="HAMP"/>
    <property type="match status" value="1"/>
</dbReference>
<feature type="domain" description="Cytochrome c" evidence="10">
    <location>
        <begin position="120"/>
        <end position="241"/>
    </location>
</feature>
<evidence type="ECO:0000256" key="2">
    <source>
        <dbReference type="ARBA" id="ARBA00012528"/>
    </source>
</evidence>
<dbReference type="STRING" id="765912.Thimo_3403"/>
<dbReference type="EC" id="2.7.7.65" evidence="2"/>
<dbReference type="RefSeq" id="WP_015282198.1">
    <property type="nucleotide sequence ID" value="NC_019940.1"/>
</dbReference>
<protein>
    <recommendedName>
        <fullName evidence="2">diguanylate cyclase</fullName>
        <ecNumber evidence="2">2.7.7.65</ecNumber>
    </recommendedName>
</protein>
<dbReference type="OrthoDB" id="9812358at2"/>
<evidence type="ECO:0000256" key="6">
    <source>
        <dbReference type="PROSITE-ProRule" id="PRU00433"/>
    </source>
</evidence>
<dbReference type="SMART" id="SM00267">
    <property type="entry name" value="GGDEF"/>
    <property type="match status" value="1"/>
</dbReference>
<accession>L0H1H9</accession>
<sequence>MSLNRKITLLLGAFALGILVTVGAISLYAFRSFSIVSSTAHVKTAAEIVRVYLTESMINGVIDKREQGLNRLSEVYNLRTARVVRSDFVNRQFGPGLSREMVADPIEARVLADGKARFEVDEKDGAPLFRGTVPYIASARGEPNCLQCHAVEEGTVLGVVTIELSLADLRRRGAFEALAVVLAVSLISVLAIVWARRLILPVGDTAAAIGEVVQRALQGDFKGRISQRTRDDIGQIAAHMNRMLAFVDQGLSQISERVSQLTGRPPHCEENQLQATIDMVENLTDATRFKATIEEDEAKTEIYERFGRLLAERFGVCEYSIYEVNAMDDGSPGLVTIAVDGVIGGACRWCDPQILLRSDLCRARRSGHPVDGLLQPGICLAFQPAETDGVTRRHHCLPIIQSGTVGSVIQLVTSAAEAPLLQERLAFLHVYLREMAPVLEAKRLTETLRDSSLRDAMTGLHNRRFLEEYIDTLVRSARRRDSRLVLLMLDLDYFKMVNDTYGHDVGDTVLNGLAGVLQESVRASDILVRFGGEEFLIVLQDAVPEDAVKVAEKIRHRVGEFKFQIADGVLQKTISIGVAVFPDDSETFWQVLKYADVALYRAKETGRDRVVRFTADMWKPGTDLF</sequence>
<gene>
    <name evidence="11" type="ORF">Thimo_3403</name>
</gene>
<evidence type="ECO:0000256" key="4">
    <source>
        <dbReference type="ARBA" id="ARBA00023004"/>
    </source>
</evidence>
<keyword evidence="7" id="KW-0812">Transmembrane</keyword>
<evidence type="ECO:0000259" key="10">
    <source>
        <dbReference type="PROSITE" id="PS51007"/>
    </source>
</evidence>
<evidence type="ECO:0000256" key="5">
    <source>
        <dbReference type="ARBA" id="ARBA00034247"/>
    </source>
</evidence>
<dbReference type="GO" id="GO:0009055">
    <property type="term" value="F:electron transfer activity"/>
    <property type="evidence" value="ECO:0007669"/>
    <property type="project" value="InterPro"/>
</dbReference>
<dbReference type="InterPro" id="IPR000160">
    <property type="entry name" value="GGDEF_dom"/>
</dbReference>
<dbReference type="GO" id="GO:0020037">
    <property type="term" value="F:heme binding"/>
    <property type="evidence" value="ECO:0007669"/>
    <property type="project" value="InterPro"/>
</dbReference>
<dbReference type="Pfam" id="PF00990">
    <property type="entry name" value="GGDEF"/>
    <property type="match status" value="1"/>
</dbReference>
<feature type="transmembrane region" description="Helical" evidence="7">
    <location>
        <begin position="6"/>
        <end position="30"/>
    </location>
</feature>
<dbReference type="EMBL" id="CP003051">
    <property type="protein sequence ID" value="AGA92071.1"/>
    <property type="molecule type" value="Genomic_DNA"/>
</dbReference>
<evidence type="ECO:0000256" key="1">
    <source>
        <dbReference type="ARBA" id="ARBA00001946"/>
    </source>
</evidence>
<dbReference type="AlphaFoldDB" id="L0H1H9"/>
<dbReference type="Gene3D" id="3.30.450.290">
    <property type="match status" value="1"/>
</dbReference>
<dbReference type="PANTHER" id="PTHR45138">
    <property type="entry name" value="REGULATORY COMPONENTS OF SENSORY TRANSDUCTION SYSTEM"/>
    <property type="match status" value="1"/>
</dbReference>
<evidence type="ECO:0000259" key="8">
    <source>
        <dbReference type="PROSITE" id="PS50885"/>
    </source>
</evidence>
<keyword evidence="4 6" id="KW-0408">Iron</keyword>
<feature type="domain" description="HAMP" evidence="8">
    <location>
        <begin position="196"/>
        <end position="252"/>
    </location>
</feature>
<dbReference type="GO" id="GO:0005886">
    <property type="term" value="C:plasma membrane"/>
    <property type="evidence" value="ECO:0007669"/>
    <property type="project" value="TreeGrafter"/>
</dbReference>
<dbReference type="Proteomes" id="UP000010816">
    <property type="component" value="Chromosome"/>
</dbReference>
<dbReference type="InterPro" id="IPR043128">
    <property type="entry name" value="Rev_trsase/Diguanyl_cyclase"/>
</dbReference>
<dbReference type="PANTHER" id="PTHR45138:SF9">
    <property type="entry name" value="DIGUANYLATE CYCLASE DGCM-RELATED"/>
    <property type="match status" value="1"/>
</dbReference>
<dbReference type="GO" id="GO:0052621">
    <property type="term" value="F:diguanylate cyclase activity"/>
    <property type="evidence" value="ECO:0007669"/>
    <property type="project" value="UniProtKB-EC"/>
</dbReference>
<keyword evidence="6" id="KW-0349">Heme</keyword>
<reference evidence="11 12" key="1">
    <citation type="submission" date="2011-09" db="EMBL/GenBank/DDBJ databases">
        <title>Complete sequence of chromosome of Thioflavicoccus mobilis 8321.</title>
        <authorList>
            <consortium name="US DOE Joint Genome Institute"/>
            <person name="Lucas S."/>
            <person name="Han J."/>
            <person name="Lapidus A."/>
            <person name="Cheng J.-F."/>
            <person name="Goodwin L."/>
            <person name="Pitluck S."/>
            <person name="Peters L."/>
            <person name="Ovchinnikova G."/>
            <person name="Lu M."/>
            <person name="Detter J.C."/>
            <person name="Han C."/>
            <person name="Tapia R."/>
            <person name="Land M."/>
            <person name="Hauser L."/>
            <person name="Kyrpides N."/>
            <person name="Ivanova N."/>
            <person name="Pagani I."/>
            <person name="Vogl K."/>
            <person name="Liu Z."/>
            <person name="Imhoff J."/>
            <person name="Thiel V."/>
            <person name="Frigaard N.-U."/>
            <person name="Bryant D."/>
            <person name="Woyke T."/>
        </authorList>
    </citation>
    <scope>NUCLEOTIDE SEQUENCE [LARGE SCALE GENOMIC DNA]</scope>
    <source>
        <strain evidence="11 12">8321</strain>
    </source>
</reference>
<dbReference type="InterPro" id="IPR029787">
    <property type="entry name" value="Nucleotide_cyclase"/>
</dbReference>
<comment type="cofactor">
    <cofactor evidence="1">
        <name>Mg(2+)</name>
        <dbReference type="ChEBI" id="CHEBI:18420"/>
    </cofactor>
</comment>
<dbReference type="PROSITE" id="PS51007">
    <property type="entry name" value="CYTC"/>
    <property type="match status" value="1"/>
</dbReference>
<dbReference type="InterPro" id="IPR003660">
    <property type="entry name" value="HAMP_dom"/>
</dbReference>
<dbReference type="GO" id="GO:0043709">
    <property type="term" value="P:cell adhesion involved in single-species biofilm formation"/>
    <property type="evidence" value="ECO:0007669"/>
    <property type="project" value="TreeGrafter"/>
</dbReference>
<keyword evidence="3 6" id="KW-0479">Metal-binding</keyword>
<dbReference type="InterPro" id="IPR050469">
    <property type="entry name" value="Diguanylate_Cyclase"/>
</dbReference>
<dbReference type="PROSITE" id="PS50887">
    <property type="entry name" value="GGDEF"/>
    <property type="match status" value="1"/>
</dbReference>
<dbReference type="FunFam" id="3.30.70.270:FF:000001">
    <property type="entry name" value="Diguanylate cyclase domain protein"/>
    <property type="match status" value="1"/>
</dbReference>
<dbReference type="KEGG" id="tmb:Thimo_3403"/>
<keyword evidence="7" id="KW-1133">Transmembrane helix</keyword>
<evidence type="ECO:0000259" key="9">
    <source>
        <dbReference type="PROSITE" id="PS50887"/>
    </source>
</evidence>
<dbReference type="CDD" id="cd06225">
    <property type="entry name" value="HAMP"/>
    <property type="match status" value="1"/>
</dbReference>